<evidence type="ECO:0000313" key="1">
    <source>
        <dbReference type="EMBL" id="KAJ8300451.1"/>
    </source>
</evidence>
<comment type="caution">
    <text evidence="1">The sequence shown here is derived from an EMBL/GenBank/DDBJ whole genome shotgun (WGS) entry which is preliminary data.</text>
</comment>
<protein>
    <submittedName>
        <fullName evidence="1">Uncharacterized protein</fullName>
    </submittedName>
</protein>
<evidence type="ECO:0000313" key="2">
    <source>
        <dbReference type="Proteomes" id="UP001217089"/>
    </source>
</evidence>
<name>A0ABQ9E7S8_TEGGR</name>
<reference evidence="1 2" key="1">
    <citation type="submission" date="2022-12" db="EMBL/GenBank/DDBJ databases">
        <title>Chromosome-level genome of Tegillarca granosa.</title>
        <authorList>
            <person name="Kim J."/>
        </authorList>
    </citation>
    <scope>NUCLEOTIDE SEQUENCE [LARGE SCALE GENOMIC DNA]</scope>
    <source>
        <strain evidence="1">Teg-2019</strain>
        <tissue evidence="1">Adductor muscle</tissue>
    </source>
</reference>
<dbReference type="Proteomes" id="UP001217089">
    <property type="component" value="Unassembled WGS sequence"/>
</dbReference>
<gene>
    <name evidence="1" type="ORF">KUTeg_021970</name>
</gene>
<sequence>MSKSKPGPSSYFESSYFLHQRYEDTSLLIFQQQQQANGSHVEYGNYGSKGVIAKPETVSNMKVDINRVESSVCEIL</sequence>
<accession>A0ABQ9E7S8</accession>
<proteinExistence type="predicted"/>
<dbReference type="EMBL" id="JARBDR010000919">
    <property type="protein sequence ID" value="KAJ8300451.1"/>
    <property type="molecule type" value="Genomic_DNA"/>
</dbReference>
<keyword evidence="2" id="KW-1185">Reference proteome</keyword>
<organism evidence="1 2">
    <name type="scientific">Tegillarca granosa</name>
    <name type="common">Malaysian cockle</name>
    <name type="synonym">Anadara granosa</name>
    <dbReference type="NCBI Taxonomy" id="220873"/>
    <lineage>
        <taxon>Eukaryota</taxon>
        <taxon>Metazoa</taxon>
        <taxon>Spiralia</taxon>
        <taxon>Lophotrochozoa</taxon>
        <taxon>Mollusca</taxon>
        <taxon>Bivalvia</taxon>
        <taxon>Autobranchia</taxon>
        <taxon>Pteriomorphia</taxon>
        <taxon>Arcoida</taxon>
        <taxon>Arcoidea</taxon>
        <taxon>Arcidae</taxon>
        <taxon>Tegillarca</taxon>
    </lineage>
</organism>